<dbReference type="SUPFAM" id="SSF103473">
    <property type="entry name" value="MFS general substrate transporter"/>
    <property type="match status" value="1"/>
</dbReference>
<evidence type="ECO:0000256" key="1">
    <source>
        <dbReference type="ARBA" id="ARBA00004141"/>
    </source>
</evidence>
<feature type="transmembrane region" description="Helical" evidence="6">
    <location>
        <begin position="366"/>
        <end position="388"/>
    </location>
</feature>
<evidence type="ECO:0000256" key="4">
    <source>
        <dbReference type="ARBA" id="ARBA00023136"/>
    </source>
</evidence>
<feature type="transmembrane region" description="Helical" evidence="6">
    <location>
        <begin position="31"/>
        <end position="52"/>
    </location>
</feature>
<keyword evidence="8" id="KW-1185">Reference proteome</keyword>
<feature type="transmembrane region" description="Helical" evidence="6">
    <location>
        <begin position="431"/>
        <end position="449"/>
    </location>
</feature>
<feature type="transmembrane region" description="Helical" evidence="6">
    <location>
        <begin position="113"/>
        <end position="137"/>
    </location>
</feature>
<evidence type="ECO:0000256" key="6">
    <source>
        <dbReference type="SAM" id="Phobius"/>
    </source>
</evidence>
<dbReference type="EMBL" id="VEPZ02001331">
    <property type="protein sequence ID" value="KAE8679203.1"/>
    <property type="molecule type" value="Genomic_DNA"/>
</dbReference>
<keyword evidence="3 6" id="KW-1133">Transmembrane helix</keyword>
<reference evidence="7" key="1">
    <citation type="submission" date="2019-09" db="EMBL/GenBank/DDBJ databases">
        <title>Draft genome information of white flower Hibiscus syriacus.</title>
        <authorList>
            <person name="Kim Y.-M."/>
        </authorList>
    </citation>
    <scope>NUCLEOTIDE SEQUENCE [LARGE SCALE GENOMIC DNA]</scope>
    <source>
        <strain evidence="7">YM2019G1</strain>
    </source>
</reference>
<evidence type="ECO:0000313" key="7">
    <source>
        <dbReference type="EMBL" id="KAE8679203.1"/>
    </source>
</evidence>
<proteinExistence type="predicted"/>
<dbReference type="Gene3D" id="1.20.1250.20">
    <property type="entry name" value="MFS general substrate transporter like domains"/>
    <property type="match status" value="2"/>
</dbReference>
<comment type="subcellular location">
    <subcellularLocation>
        <location evidence="1">Membrane</location>
        <topology evidence="1">Multi-pass membrane protein</topology>
    </subcellularLocation>
</comment>
<feature type="transmembrane region" description="Helical" evidence="6">
    <location>
        <begin position="144"/>
        <end position="162"/>
    </location>
</feature>
<accession>A0A6A2XU90</accession>
<feature type="transmembrane region" description="Helical" evidence="6">
    <location>
        <begin position="400"/>
        <end position="419"/>
    </location>
</feature>
<dbReference type="PANTHER" id="PTHR24064">
    <property type="entry name" value="SOLUTE CARRIER FAMILY 22 MEMBER"/>
    <property type="match status" value="1"/>
</dbReference>
<sequence>MADSTPLLSDFDKPPEAKLPPRSLDETIERCIGGFGWLQIFQAVLVSFAWVFDAQQTFISVFTDAESSWHCTDESVCDSFSNFCQLTKNSWSWDWPAHTSIISEWGHECSTSFISGLPASSFFMGCLVGGLVLATLADSILGPLRFISGFGRATVGTCALVLSTELVGKRWRGQRFLLEKSVPLEFGANNFVLYILVHFLVRESPRWVFVKGRKEEAVTTLKSMAQTASALTMSFSNVLIEQESGDENVDIYSSIRILFKKRYPAVSPQIPLLSSPNPTRKPSLYRLRRSNRRARDLKPTCMTRNQREAKGFTFSQTGYGFLVTKATGSEGAPRLGMVITGDDNGGLGIGWVADQHGFPVSGAAHAGLVIALCLGTELLGFGIGMVYYGMPLGLGKLNDSLLGFTIISGVCSVMCVVMGRVRPSLQIAMELISFFSACAAFNMALIYTLELFPTCVRNSAISMVRQALVFGGVFSPLLVAAGRKNNLISFGVFGMAIGICGLPLIGLPETRGGTICDTMDEEEHKQNEKAAAAIPTLA</sequence>
<organism evidence="7 8">
    <name type="scientific">Hibiscus syriacus</name>
    <name type="common">Rose of Sharon</name>
    <dbReference type="NCBI Taxonomy" id="106335"/>
    <lineage>
        <taxon>Eukaryota</taxon>
        <taxon>Viridiplantae</taxon>
        <taxon>Streptophyta</taxon>
        <taxon>Embryophyta</taxon>
        <taxon>Tracheophyta</taxon>
        <taxon>Spermatophyta</taxon>
        <taxon>Magnoliopsida</taxon>
        <taxon>eudicotyledons</taxon>
        <taxon>Gunneridae</taxon>
        <taxon>Pentapetalae</taxon>
        <taxon>rosids</taxon>
        <taxon>malvids</taxon>
        <taxon>Malvales</taxon>
        <taxon>Malvaceae</taxon>
        <taxon>Malvoideae</taxon>
        <taxon>Hibiscus</taxon>
    </lineage>
</organism>
<feature type="transmembrane region" description="Helical" evidence="6">
    <location>
        <begin position="487"/>
        <end position="507"/>
    </location>
</feature>
<evidence type="ECO:0000256" key="3">
    <source>
        <dbReference type="ARBA" id="ARBA00022989"/>
    </source>
</evidence>
<gene>
    <name evidence="7" type="ORF">F3Y22_tig00111402pilonHSYRG00976</name>
</gene>
<keyword evidence="4 6" id="KW-0472">Membrane</keyword>
<comment type="caution">
    <text evidence="7">The sequence shown here is derived from an EMBL/GenBank/DDBJ whole genome shotgun (WGS) entry which is preliminary data.</text>
</comment>
<feature type="transmembrane region" description="Helical" evidence="6">
    <location>
        <begin position="461"/>
        <end position="480"/>
    </location>
</feature>
<dbReference type="AlphaFoldDB" id="A0A6A2XU90"/>
<protein>
    <submittedName>
        <fullName evidence="7">Organic cation/carnitine transporter 3</fullName>
    </submittedName>
</protein>
<evidence type="ECO:0000256" key="2">
    <source>
        <dbReference type="ARBA" id="ARBA00022692"/>
    </source>
</evidence>
<dbReference type="GO" id="GO:0016020">
    <property type="term" value="C:membrane"/>
    <property type="evidence" value="ECO:0007669"/>
    <property type="project" value="UniProtKB-SubCell"/>
</dbReference>
<evidence type="ECO:0000256" key="5">
    <source>
        <dbReference type="SAM" id="MobiDB-lite"/>
    </source>
</evidence>
<keyword evidence="2 6" id="KW-0812">Transmembrane</keyword>
<dbReference type="InterPro" id="IPR036259">
    <property type="entry name" value="MFS_trans_sf"/>
</dbReference>
<name>A0A6A2XU90_HIBSY</name>
<feature type="region of interest" description="Disordered" evidence="5">
    <location>
        <begin position="1"/>
        <end position="21"/>
    </location>
</feature>
<dbReference type="Proteomes" id="UP000436088">
    <property type="component" value="Unassembled WGS sequence"/>
</dbReference>
<evidence type="ECO:0000313" key="8">
    <source>
        <dbReference type="Proteomes" id="UP000436088"/>
    </source>
</evidence>